<dbReference type="Proteomes" id="UP000198598">
    <property type="component" value="Unassembled WGS sequence"/>
</dbReference>
<dbReference type="AlphaFoldDB" id="A0A1I2FDB1"/>
<dbReference type="STRING" id="662367.SAMN05216167_12552"/>
<dbReference type="OrthoDB" id="9794834at2"/>
<evidence type="ECO:0000313" key="2">
    <source>
        <dbReference type="Proteomes" id="UP000198598"/>
    </source>
</evidence>
<organism evidence="1 2">
    <name type="scientific">Spirosoma endophyticum</name>
    <dbReference type="NCBI Taxonomy" id="662367"/>
    <lineage>
        <taxon>Bacteria</taxon>
        <taxon>Pseudomonadati</taxon>
        <taxon>Bacteroidota</taxon>
        <taxon>Cytophagia</taxon>
        <taxon>Cytophagales</taxon>
        <taxon>Cytophagaceae</taxon>
        <taxon>Spirosoma</taxon>
    </lineage>
</organism>
<keyword evidence="2" id="KW-1185">Reference proteome</keyword>
<name>A0A1I2FDB1_9BACT</name>
<reference evidence="1 2" key="1">
    <citation type="submission" date="2016-10" db="EMBL/GenBank/DDBJ databases">
        <authorList>
            <person name="de Groot N.N."/>
        </authorList>
    </citation>
    <scope>NUCLEOTIDE SEQUENCE [LARGE SCALE GENOMIC DNA]</scope>
    <source>
        <strain evidence="1 2">DSM 26130</strain>
    </source>
</reference>
<protein>
    <submittedName>
        <fullName evidence="1">Uncharacterized protein</fullName>
    </submittedName>
</protein>
<sequence length="118" mass="13516">MFNANDQKLNQDSDEPIDPSLIWSLKVHGVVFPDTDDEVEEFRINNLASIEPLPDYLADPMAIFDRTRARIETKRAWSVSNELSINMAMAAREGGEIPDDVRQQMERDRLEALKKKGQ</sequence>
<gene>
    <name evidence="1" type="ORF">SAMN05216167_12552</name>
</gene>
<dbReference type="RefSeq" id="WP_093833748.1">
    <property type="nucleotide sequence ID" value="NZ_FOLQ01000025.1"/>
</dbReference>
<accession>A0A1I2FDB1</accession>
<evidence type="ECO:0000313" key="1">
    <source>
        <dbReference type="EMBL" id="SFF03225.1"/>
    </source>
</evidence>
<dbReference type="EMBL" id="FOLQ01000025">
    <property type="protein sequence ID" value="SFF03225.1"/>
    <property type="molecule type" value="Genomic_DNA"/>
</dbReference>
<proteinExistence type="predicted"/>